<name>A0A174AHI0_9FIRM</name>
<dbReference type="PANTHER" id="PTHR38682:SF1">
    <property type="entry name" value="V-TYPE ATP SYNTHASE SUBUNIT C"/>
    <property type="match status" value="1"/>
</dbReference>
<dbReference type="InterPro" id="IPR002843">
    <property type="entry name" value="ATPase_V0-cplx_csu/dsu"/>
</dbReference>
<dbReference type="Proteomes" id="UP000095645">
    <property type="component" value="Unassembled WGS sequence"/>
</dbReference>
<sequence length="347" mass="41395">MGGVLSYSGLSTKIRAMQSRLTTMDQFEEILQLSDVTQVAAYLKRMPEYSSRWDALDENTLHRGQIEKLLKKSIFQNFSRIYHFANPEQRKFLDLYSKRYEIRVLKEVMTNIFDHRDTDPVDVSPYREFFRLHSNIDVDRITACSTMEELISCLKGNEFYIPLSKIQEHETALLFDYGMALDLYYFTQIWNIRKKLFKGKDLEEITRTYGEKFDMLNLQFIQRSKRYYNMDPASIYALLIPVNYKLKKEEITALVEAPSYEEGRRIFQKTWYGNKYEQLTVANLEEFYNHIHRSILEKESHRNPYSVAVIYSYLYNKEHEVNRLTIAIECVRYGVQHDEAMRYICNS</sequence>
<dbReference type="AlphaFoldDB" id="A0A174AHI0"/>
<dbReference type="Pfam" id="PF01992">
    <property type="entry name" value="vATP-synt_AC39"/>
    <property type="match status" value="1"/>
</dbReference>
<dbReference type="InterPro" id="IPR044911">
    <property type="entry name" value="V-type_ATPase_csu/dsu_dom_3"/>
</dbReference>
<protein>
    <submittedName>
        <fullName evidence="3">V-type ATP synthase subunit C</fullName>
    </submittedName>
</protein>
<proteinExistence type="predicted"/>
<keyword evidence="1" id="KW-0813">Transport</keyword>
<reference evidence="3 4" key="1">
    <citation type="submission" date="2015-09" db="EMBL/GenBank/DDBJ databases">
        <authorList>
            <consortium name="Pathogen Informatics"/>
        </authorList>
    </citation>
    <scope>NUCLEOTIDE SEQUENCE [LARGE SCALE GENOMIC DNA]</scope>
    <source>
        <strain evidence="3 4">2789STDY5834861</strain>
    </source>
</reference>
<evidence type="ECO:0000256" key="2">
    <source>
        <dbReference type="ARBA" id="ARBA00023065"/>
    </source>
</evidence>
<dbReference type="PANTHER" id="PTHR38682">
    <property type="entry name" value="V-TYPE ATP SYNTHASE SUBUNIT C"/>
    <property type="match status" value="1"/>
</dbReference>
<gene>
    <name evidence="3" type="ORF">ERS852476_01306</name>
</gene>
<evidence type="ECO:0000313" key="4">
    <source>
        <dbReference type="Proteomes" id="UP000095645"/>
    </source>
</evidence>
<dbReference type="InterPro" id="IPR050873">
    <property type="entry name" value="V-ATPase_V0D/AC39_subunit"/>
</dbReference>
<dbReference type="EMBL" id="CYZP01000009">
    <property type="protein sequence ID" value="CUN87653.1"/>
    <property type="molecule type" value="Genomic_DNA"/>
</dbReference>
<dbReference type="RefSeq" id="WP_055057779.1">
    <property type="nucleotide sequence ID" value="NZ_CYZP01000009.1"/>
</dbReference>
<dbReference type="SUPFAM" id="SSF103486">
    <property type="entry name" value="V-type ATP synthase subunit C"/>
    <property type="match status" value="1"/>
</dbReference>
<dbReference type="GO" id="GO:0046961">
    <property type="term" value="F:proton-transporting ATPase activity, rotational mechanism"/>
    <property type="evidence" value="ECO:0007669"/>
    <property type="project" value="InterPro"/>
</dbReference>
<keyword evidence="2" id="KW-0406">Ion transport</keyword>
<evidence type="ECO:0000313" key="3">
    <source>
        <dbReference type="EMBL" id="CUN87653.1"/>
    </source>
</evidence>
<dbReference type="Gene3D" id="1.10.132.50">
    <property type="entry name" value="ATP synthase (C/AC39) subunit, domain 3"/>
    <property type="match status" value="2"/>
</dbReference>
<accession>A0A174AHI0</accession>
<dbReference type="InterPro" id="IPR036079">
    <property type="entry name" value="ATPase_csu/dsu_sf"/>
</dbReference>
<evidence type="ECO:0000256" key="1">
    <source>
        <dbReference type="ARBA" id="ARBA00022448"/>
    </source>
</evidence>
<organism evidence="3 4">
    <name type="scientific">Blautia obeum</name>
    <dbReference type="NCBI Taxonomy" id="40520"/>
    <lineage>
        <taxon>Bacteria</taxon>
        <taxon>Bacillati</taxon>
        <taxon>Bacillota</taxon>
        <taxon>Clostridia</taxon>
        <taxon>Lachnospirales</taxon>
        <taxon>Lachnospiraceae</taxon>
        <taxon>Blautia</taxon>
    </lineage>
</organism>